<dbReference type="GO" id="GO:0003723">
    <property type="term" value="F:RNA binding"/>
    <property type="evidence" value="ECO:0007669"/>
    <property type="project" value="InterPro"/>
</dbReference>
<evidence type="ECO:0000256" key="2">
    <source>
        <dbReference type="ARBA" id="ARBA00022603"/>
    </source>
</evidence>
<protein>
    <submittedName>
        <fullName evidence="5">RNA methyltransferase</fullName>
    </submittedName>
</protein>
<dbReference type="GO" id="GO:0008173">
    <property type="term" value="F:RNA methyltransferase activity"/>
    <property type="evidence" value="ECO:0007669"/>
    <property type="project" value="InterPro"/>
</dbReference>
<comment type="caution">
    <text evidence="5">The sequence shown here is derived from an EMBL/GenBank/DDBJ whole genome shotgun (WGS) entry which is preliminary data.</text>
</comment>
<dbReference type="InterPro" id="IPR029064">
    <property type="entry name" value="Ribosomal_eL30-like_sf"/>
</dbReference>
<dbReference type="InterPro" id="IPR053888">
    <property type="entry name" value="MRM3-like_sub_bind"/>
</dbReference>
<organism evidence="5 6">
    <name type="scientific">Eubacterium ramulus</name>
    <dbReference type="NCBI Taxonomy" id="39490"/>
    <lineage>
        <taxon>Bacteria</taxon>
        <taxon>Bacillati</taxon>
        <taxon>Bacillota</taxon>
        <taxon>Clostridia</taxon>
        <taxon>Eubacteriales</taxon>
        <taxon>Eubacteriaceae</taxon>
        <taxon>Eubacterium</taxon>
    </lineage>
</organism>
<dbReference type="EMBL" id="JRFU01000030">
    <property type="protein sequence ID" value="PWE87538.1"/>
    <property type="molecule type" value="Genomic_DNA"/>
</dbReference>
<keyword evidence="2 5" id="KW-0489">Methyltransferase</keyword>
<dbReference type="InterPro" id="IPR013123">
    <property type="entry name" value="SpoU_subst-bd"/>
</dbReference>
<dbReference type="OrthoDB" id="9794400at2"/>
<keyword evidence="3 5" id="KW-0808">Transferase</keyword>
<dbReference type="Pfam" id="PF00588">
    <property type="entry name" value="SpoU_methylase"/>
    <property type="match status" value="1"/>
</dbReference>
<dbReference type="RefSeq" id="WP_109214845.1">
    <property type="nucleotide sequence ID" value="NZ_CAJLEE010000057.1"/>
</dbReference>
<dbReference type="CDD" id="cd18095">
    <property type="entry name" value="SpoU-like_rRNA-MTase"/>
    <property type="match status" value="1"/>
</dbReference>
<gene>
    <name evidence="5" type="ORF">LG34_03385</name>
</gene>
<name>A0A2V1JYA7_EUBRA</name>
<proteinExistence type="inferred from homology"/>
<dbReference type="InterPro" id="IPR029026">
    <property type="entry name" value="tRNA_m1G_MTases_N"/>
</dbReference>
<dbReference type="PANTHER" id="PTHR43191:SF2">
    <property type="entry name" value="RRNA METHYLTRANSFERASE 3, MITOCHONDRIAL"/>
    <property type="match status" value="1"/>
</dbReference>
<dbReference type="Pfam" id="PF22435">
    <property type="entry name" value="MRM3-like_sub_bind"/>
    <property type="match status" value="1"/>
</dbReference>
<feature type="domain" description="RNA 2-O ribose methyltransferase substrate binding" evidence="4">
    <location>
        <begin position="30"/>
        <end position="97"/>
    </location>
</feature>
<dbReference type="InterPro" id="IPR001537">
    <property type="entry name" value="SpoU_MeTrfase"/>
</dbReference>
<dbReference type="GO" id="GO:0006396">
    <property type="term" value="P:RNA processing"/>
    <property type="evidence" value="ECO:0007669"/>
    <property type="project" value="InterPro"/>
</dbReference>
<dbReference type="InterPro" id="IPR029028">
    <property type="entry name" value="Alpha/beta_knot_MTases"/>
</dbReference>
<reference evidence="5 6" key="1">
    <citation type="submission" date="2014-09" db="EMBL/GenBank/DDBJ databases">
        <title>Butyrate-producing bacteria isolated from human gut.</title>
        <authorList>
            <person name="Zhang Q."/>
            <person name="Zhao L."/>
        </authorList>
    </citation>
    <scope>NUCLEOTIDE SEQUENCE [LARGE SCALE GENOMIC DNA]</scope>
    <source>
        <strain evidence="5 6">21</strain>
    </source>
</reference>
<evidence type="ECO:0000313" key="5">
    <source>
        <dbReference type="EMBL" id="PWE87538.1"/>
    </source>
</evidence>
<dbReference type="SMART" id="SM00967">
    <property type="entry name" value="SpoU_sub_bind"/>
    <property type="match status" value="1"/>
</dbReference>
<evidence type="ECO:0000313" key="6">
    <source>
        <dbReference type="Proteomes" id="UP000245288"/>
    </source>
</evidence>
<dbReference type="GO" id="GO:0032259">
    <property type="term" value="P:methylation"/>
    <property type="evidence" value="ECO:0007669"/>
    <property type="project" value="UniProtKB-KW"/>
</dbReference>
<evidence type="ECO:0000256" key="1">
    <source>
        <dbReference type="ARBA" id="ARBA00007228"/>
    </source>
</evidence>
<dbReference type="PANTHER" id="PTHR43191">
    <property type="entry name" value="RRNA METHYLTRANSFERASE 3"/>
    <property type="match status" value="1"/>
</dbReference>
<dbReference type="InterPro" id="IPR051259">
    <property type="entry name" value="rRNA_Methyltransferase"/>
</dbReference>
<evidence type="ECO:0000256" key="3">
    <source>
        <dbReference type="ARBA" id="ARBA00022679"/>
    </source>
</evidence>
<evidence type="ECO:0000259" key="4">
    <source>
        <dbReference type="SMART" id="SM00967"/>
    </source>
</evidence>
<dbReference type="Gene3D" id="3.40.1280.10">
    <property type="match status" value="1"/>
</dbReference>
<dbReference type="Gene3D" id="3.30.1330.30">
    <property type="match status" value="1"/>
</dbReference>
<dbReference type="Proteomes" id="UP000245288">
    <property type="component" value="Unassembled WGS sequence"/>
</dbReference>
<dbReference type="SUPFAM" id="SSF55315">
    <property type="entry name" value="L30e-like"/>
    <property type="match status" value="1"/>
</dbReference>
<keyword evidence="6" id="KW-1185">Reference proteome</keyword>
<sequence length="256" mass="28579">MITSTSNAQVKALSKLIKNARARRQQQVYIVEGIRMFRETPEDRIEKIYASESFVKEHETLLAGKDWEMLSDSVFASVSDTKTPQGVLCLVKMRENRLEDMLQQKNGLWLILENVQDPGNLGTMFRTGEGAGIAGVIMDRSTVDIYNPKTIRSTMGSIFRVPFFITEDLHETIRQLQNAQVSVYAAHLEGSVCYDTPDYTKGTAFLIGNEGNGLTKETAALADSYIRIPMGGQLESLNAAMAAGILMYEANRQRRV</sequence>
<dbReference type="SUPFAM" id="SSF75217">
    <property type="entry name" value="alpha/beta knot"/>
    <property type="match status" value="1"/>
</dbReference>
<dbReference type="AlphaFoldDB" id="A0A2V1JYA7"/>
<dbReference type="GO" id="GO:0005737">
    <property type="term" value="C:cytoplasm"/>
    <property type="evidence" value="ECO:0007669"/>
    <property type="project" value="UniProtKB-ARBA"/>
</dbReference>
<comment type="similarity">
    <text evidence="1">Belongs to the class IV-like SAM-binding methyltransferase superfamily. RNA methyltransferase TrmH family.</text>
</comment>
<accession>A0A2V1JYA7</accession>